<comment type="similarity">
    <text evidence="4">Belongs to the TIKI family.</text>
</comment>
<comment type="caution">
    <text evidence="15">The sequence shown here is derived from an EMBL/GenBank/DDBJ whole genome shotgun (WGS) entry which is preliminary data.</text>
</comment>
<reference evidence="15 16" key="1">
    <citation type="journal article" date="2012" name="Genome Biol.">
        <title>Genome and low-iron response of an oceanic diatom adapted to chronic iron limitation.</title>
        <authorList>
            <person name="Lommer M."/>
            <person name="Specht M."/>
            <person name="Roy A.S."/>
            <person name="Kraemer L."/>
            <person name="Andreson R."/>
            <person name="Gutowska M.A."/>
            <person name="Wolf J."/>
            <person name="Bergner S.V."/>
            <person name="Schilhabel M.B."/>
            <person name="Klostermeier U.C."/>
            <person name="Beiko R.G."/>
            <person name="Rosenstiel P."/>
            <person name="Hippler M."/>
            <person name="Laroche J."/>
        </authorList>
    </citation>
    <scope>NUCLEOTIDE SEQUENCE [LARGE SCALE GENOMIC DNA]</scope>
    <source>
        <strain evidence="15 16">CCMP1005</strain>
    </source>
</reference>
<evidence type="ECO:0000256" key="14">
    <source>
        <dbReference type="SAM" id="MobiDB-lite"/>
    </source>
</evidence>
<keyword evidence="12" id="KW-0472">Membrane</keyword>
<gene>
    <name evidence="15" type="ORF">THAOC_07868</name>
</gene>
<evidence type="ECO:0000256" key="6">
    <source>
        <dbReference type="ARBA" id="ARBA00022692"/>
    </source>
</evidence>
<dbReference type="InterPro" id="IPR040230">
    <property type="entry name" value="TIKI1/2-like"/>
</dbReference>
<name>K0TBF8_THAOC</name>
<evidence type="ECO:0000256" key="8">
    <source>
        <dbReference type="ARBA" id="ARBA00022729"/>
    </source>
</evidence>
<dbReference type="Proteomes" id="UP000266841">
    <property type="component" value="Unassembled WGS sequence"/>
</dbReference>
<protein>
    <submittedName>
        <fullName evidence="15">Uncharacterized protein</fullName>
    </submittedName>
</protein>
<keyword evidence="11" id="KW-0482">Metalloprotease</keyword>
<evidence type="ECO:0000256" key="9">
    <source>
        <dbReference type="ARBA" id="ARBA00022801"/>
    </source>
</evidence>
<comment type="cofactor">
    <cofactor evidence="2">
        <name>Co(2+)</name>
        <dbReference type="ChEBI" id="CHEBI:48828"/>
    </cofactor>
</comment>
<dbReference type="GO" id="GO:0016020">
    <property type="term" value="C:membrane"/>
    <property type="evidence" value="ECO:0007669"/>
    <property type="project" value="UniProtKB-SubCell"/>
</dbReference>
<keyword evidence="16" id="KW-1185">Reference proteome</keyword>
<dbReference type="Pfam" id="PF01963">
    <property type="entry name" value="TraB_PrgY_gumN"/>
    <property type="match status" value="1"/>
</dbReference>
<dbReference type="EMBL" id="AGNL01008096">
    <property type="protein sequence ID" value="EJK70746.1"/>
    <property type="molecule type" value="Genomic_DNA"/>
</dbReference>
<feature type="non-terminal residue" evidence="15">
    <location>
        <position position="406"/>
    </location>
</feature>
<keyword evidence="13" id="KW-0325">Glycoprotein</keyword>
<evidence type="ECO:0000256" key="1">
    <source>
        <dbReference type="ARBA" id="ARBA00001936"/>
    </source>
</evidence>
<keyword evidence="5" id="KW-0645">Protease</keyword>
<dbReference type="AlphaFoldDB" id="K0TBF8"/>
<dbReference type="GO" id="GO:0004222">
    <property type="term" value="F:metalloendopeptidase activity"/>
    <property type="evidence" value="ECO:0007669"/>
    <property type="project" value="TreeGrafter"/>
</dbReference>
<dbReference type="GO" id="GO:0046872">
    <property type="term" value="F:metal ion binding"/>
    <property type="evidence" value="ECO:0007669"/>
    <property type="project" value="UniProtKB-KW"/>
</dbReference>
<dbReference type="GO" id="GO:0030178">
    <property type="term" value="P:negative regulation of Wnt signaling pathway"/>
    <property type="evidence" value="ECO:0007669"/>
    <property type="project" value="InterPro"/>
</dbReference>
<evidence type="ECO:0000313" key="16">
    <source>
        <dbReference type="Proteomes" id="UP000266841"/>
    </source>
</evidence>
<dbReference type="InterPro" id="IPR002816">
    <property type="entry name" value="TraB/PrgY/GumN_fam"/>
</dbReference>
<evidence type="ECO:0000256" key="12">
    <source>
        <dbReference type="ARBA" id="ARBA00023136"/>
    </source>
</evidence>
<dbReference type="PANTHER" id="PTHR31120">
    <property type="entry name" value="METALLOPROTEASE TIKI"/>
    <property type="match status" value="1"/>
</dbReference>
<keyword evidence="7" id="KW-0479">Metal-binding</keyword>
<evidence type="ECO:0000256" key="5">
    <source>
        <dbReference type="ARBA" id="ARBA00022670"/>
    </source>
</evidence>
<evidence type="ECO:0000256" key="2">
    <source>
        <dbReference type="ARBA" id="ARBA00001941"/>
    </source>
</evidence>
<sequence>MNATLAIAATTSLLGHGTLLDERRVFGSLIHRKLASEGGDGELHAYARGLRQKQRRQRLLGEGDCPGGAFLWKIVHDETNEHVGFGLGTVHVPTSEATSEATLASIMNAVDDSCDVYGELNIYSEDILDDIIGCMLSNDVGMDIGLLPGEIAEEYEELAKTVVDEFRGTLDAHVMAKPAGGVEDVSTQCDLLLDKIMNEGNVQRRRLQTELFANGDTDPLADLLAQELVHSYNCGNGEDIVALFDSMEGTVFDDMLLVNYQMAEAIASVLGSSEGKKVMFAFGLAHWILGDTSLDVMLKDSGYSLVHVPHWDEDDAVNFSNEMCGVEFNDDTELFQLMGDSVSSIGQVATPNVSGGETTSEVAATEGPVNQESSELSNPVIDGTADEPASVTSAATPAGFQQYVNP</sequence>
<accession>K0TBF8</accession>
<evidence type="ECO:0000256" key="4">
    <source>
        <dbReference type="ARBA" id="ARBA00008261"/>
    </source>
</evidence>
<evidence type="ECO:0000313" key="15">
    <source>
        <dbReference type="EMBL" id="EJK70746.1"/>
    </source>
</evidence>
<proteinExistence type="inferred from homology"/>
<comment type="cofactor">
    <cofactor evidence="1">
        <name>Mn(2+)</name>
        <dbReference type="ChEBI" id="CHEBI:29035"/>
    </cofactor>
</comment>
<dbReference type="GO" id="GO:0006508">
    <property type="term" value="P:proteolysis"/>
    <property type="evidence" value="ECO:0007669"/>
    <property type="project" value="UniProtKB-KW"/>
</dbReference>
<keyword evidence="6" id="KW-0812">Transmembrane</keyword>
<feature type="compositionally biased region" description="Polar residues" evidence="14">
    <location>
        <begin position="351"/>
        <end position="377"/>
    </location>
</feature>
<keyword evidence="10" id="KW-1133">Transmembrane helix</keyword>
<dbReference type="OrthoDB" id="10671822at2759"/>
<evidence type="ECO:0000256" key="11">
    <source>
        <dbReference type="ARBA" id="ARBA00023049"/>
    </source>
</evidence>
<evidence type="ECO:0000256" key="3">
    <source>
        <dbReference type="ARBA" id="ARBA00004479"/>
    </source>
</evidence>
<evidence type="ECO:0000256" key="10">
    <source>
        <dbReference type="ARBA" id="ARBA00022989"/>
    </source>
</evidence>
<comment type="subcellular location">
    <subcellularLocation>
        <location evidence="3">Membrane</location>
        <topology evidence="3">Single-pass type I membrane protein</topology>
    </subcellularLocation>
</comment>
<evidence type="ECO:0000256" key="13">
    <source>
        <dbReference type="ARBA" id="ARBA00023180"/>
    </source>
</evidence>
<feature type="region of interest" description="Disordered" evidence="14">
    <location>
        <begin position="351"/>
        <end position="406"/>
    </location>
</feature>
<dbReference type="PANTHER" id="PTHR31120:SF6">
    <property type="entry name" value="METALLOPROTEASE TIKI HOMOLOG"/>
    <property type="match status" value="1"/>
</dbReference>
<evidence type="ECO:0000256" key="7">
    <source>
        <dbReference type="ARBA" id="ARBA00022723"/>
    </source>
</evidence>
<keyword evidence="9" id="KW-0378">Hydrolase</keyword>
<keyword evidence="8" id="KW-0732">Signal</keyword>
<organism evidence="15 16">
    <name type="scientific">Thalassiosira oceanica</name>
    <name type="common">Marine diatom</name>
    <dbReference type="NCBI Taxonomy" id="159749"/>
    <lineage>
        <taxon>Eukaryota</taxon>
        <taxon>Sar</taxon>
        <taxon>Stramenopiles</taxon>
        <taxon>Ochrophyta</taxon>
        <taxon>Bacillariophyta</taxon>
        <taxon>Coscinodiscophyceae</taxon>
        <taxon>Thalassiosirophycidae</taxon>
        <taxon>Thalassiosirales</taxon>
        <taxon>Thalassiosiraceae</taxon>
        <taxon>Thalassiosira</taxon>
    </lineage>
</organism>